<evidence type="ECO:0000313" key="4">
    <source>
        <dbReference type="EMBL" id="SHK84399.1"/>
    </source>
</evidence>
<dbReference type="InterPro" id="IPR050624">
    <property type="entry name" value="HTH-type_Tx_Regulator"/>
</dbReference>
<dbReference type="STRING" id="1121302.SAMN02745163_04562"/>
<feature type="domain" description="HTH tetR-type" evidence="3">
    <location>
        <begin position="1"/>
        <end position="60"/>
    </location>
</feature>
<evidence type="ECO:0000259" key="3">
    <source>
        <dbReference type="PROSITE" id="PS50977"/>
    </source>
</evidence>
<dbReference type="EMBL" id="FQZB01000036">
    <property type="protein sequence ID" value="SHK84399.1"/>
    <property type="molecule type" value="Genomic_DNA"/>
</dbReference>
<evidence type="ECO:0000256" key="2">
    <source>
        <dbReference type="PROSITE-ProRule" id="PRU00335"/>
    </source>
</evidence>
<proteinExistence type="predicted"/>
<dbReference type="RefSeq" id="WP_072993916.1">
    <property type="nucleotide sequence ID" value="NZ_FQZB01000036.1"/>
</dbReference>
<sequence length="188" mass="21959">MTIQLLKKSALHLFLEKGYEGASLADIAEAVGIKKQSIYAHFKSKDDLFLTIVNDVVNEEIGFLNEFFNTQDCELEDYLKNFICKFKERYIEHEDGNIKFILRMSFMPPYHLKTEALEKFDLYYYEIEGLVTKVFLNSEKFKAKTEKGTFAFMTMLDGLWVALLYGSEERFNKKFSAAWNIYLNGLLS</sequence>
<evidence type="ECO:0000256" key="1">
    <source>
        <dbReference type="ARBA" id="ARBA00023125"/>
    </source>
</evidence>
<gene>
    <name evidence="4" type="ORF">SAMN02745163_04562</name>
</gene>
<dbReference type="InterPro" id="IPR009057">
    <property type="entry name" value="Homeodomain-like_sf"/>
</dbReference>
<dbReference type="PANTHER" id="PTHR43479">
    <property type="entry name" value="ACREF/ENVCD OPERON REPRESSOR-RELATED"/>
    <property type="match status" value="1"/>
</dbReference>
<keyword evidence="1 2" id="KW-0238">DNA-binding</keyword>
<dbReference type="AlphaFoldDB" id="A0A1M6VSJ2"/>
<name>A0A1M6VSJ2_9CLOT</name>
<keyword evidence="5" id="KW-1185">Reference proteome</keyword>
<reference evidence="4 5" key="1">
    <citation type="submission" date="2016-11" db="EMBL/GenBank/DDBJ databases">
        <authorList>
            <person name="Jaros S."/>
            <person name="Januszkiewicz K."/>
            <person name="Wedrychowicz H."/>
        </authorList>
    </citation>
    <scope>NUCLEOTIDE SEQUENCE [LARGE SCALE GENOMIC DNA]</scope>
    <source>
        <strain evidence="4 5">DSM 21758</strain>
    </source>
</reference>
<protein>
    <submittedName>
        <fullName evidence="4">Transcriptional regulator, TetR family</fullName>
    </submittedName>
</protein>
<dbReference type="InterPro" id="IPR001647">
    <property type="entry name" value="HTH_TetR"/>
</dbReference>
<dbReference type="Proteomes" id="UP000184310">
    <property type="component" value="Unassembled WGS sequence"/>
</dbReference>
<accession>A0A1M6VSJ2</accession>
<organism evidence="4 5">
    <name type="scientific">Clostridium cavendishii DSM 21758</name>
    <dbReference type="NCBI Taxonomy" id="1121302"/>
    <lineage>
        <taxon>Bacteria</taxon>
        <taxon>Bacillati</taxon>
        <taxon>Bacillota</taxon>
        <taxon>Clostridia</taxon>
        <taxon>Eubacteriales</taxon>
        <taxon>Clostridiaceae</taxon>
        <taxon>Clostridium</taxon>
    </lineage>
</organism>
<dbReference type="PROSITE" id="PS50977">
    <property type="entry name" value="HTH_TETR_2"/>
    <property type="match status" value="1"/>
</dbReference>
<dbReference type="Gene3D" id="1.10.357.10">
    <property type="entry name" value="Tetracycline Repressor, domain 2"/>
    <property type="match status" value="1"/>
</dbReference>
<dbReference type="PANTHER" id="PTHR43479:SF11">
    <property type="entry name" value="ACREF_ENVCD OPERON REPRESSOR-RELATED"/>
    <property type="match status" value="1"/>
</dbReference>
<evidence type="ECO:0000313" key="5">
    <source>
        <dbReference type="Proteomes" id="UP000184310"/>
    </source>
</evidence>
<dbReference type="PRINTS" id="PR00455">
    <property type="entry name" value="HTHTETR"/>
</dbReference>
<feature type="DNA-binding region" description="H-T-H motif" evidence="2">
    <location>
        <begin position="23"/>
        <end position="42"/>
    </location>
</feature>
<dbReference type="Gene3D" id="1.10.10.60">
    <property type="entry name" value="Homeodomain-like"/>
    <property type="match status" value="1"/>
</dbReference>
<dbReference type="SUPFAM" id="SSF46689">
    <property type="entry name" value="Homeodomain-like"/>
    <property type="match status" value="1"/>
</dbReference>
<dbReference type="OrthoDB" id="9808476at2"/>
<dbReference type="GO" id="GO:0003677">
    <property type="term" value="F:DNA binding"/>
    <property type="evidence" value="ECO:0007669"/>
    <property type="project" value="UniProtKB-UniRule"/>
</dbReference>
<dbReference type="Pfam" id="PF00440">
    <property type="entry name" value="TetR_N"/>
    <property type="match status" value="1"/>
</dbReference>